<proteinExistence type="predicted"/>
<dbReference type="RefSeq" id="WP_171112304.1">
    <property type="nucleotide sequence ID" value="NZ_CP053097.1"/>
</dbReference>
<accession>A0A6M4JCQ4</accession>
<sequence length="308" mass="35659">MTPNQLLTKSWNKTGFMYEFIAVYTLIFFVALWVFFAKLNKKENNKLYMTLGFTLATFLMFVIPWSWSYFLANRRSFALANPIIVLLQAMLQGADIIKKSFNPIFSGIWYLIGGEILGGIAGFITFIPLFYLLKHYFKDIEKYSENLKEITLLNIFKINSKANNNIKIFPIKEAIFISLFTATVPFLNYIHQVNYGATTFDKMFLILIVVAFTIYISSYFGYYAFHIFFSFMNLVLSIIYVLSNLIKYVWNLKVNKVNDKTKLINWKKNIIQDTWSFLITSSLTIVIPLIFGSIVAQVLIHSGAGLNF</sequence>
<keyword evidence="1" id="KW-0812">Transmembrane</keyword>
<dbReference type="AlphaFoldDB" id="A0A6M4JCQ4"/>
<feature type="transmembrane region" description="Helical" evidence="1">
    <location>
        <begin position="174"/>
        <end position="191"/>
    </location>
</feature>
<protein>
    <recommendedName>
        <fullName evidence="4">Transmembrane protein</fullName>
    </recommendedName>
</protein>
<feature type="transmembrane region" description="Helical" evidence="1">
    <location>
        <begin position="203"/>
        <end position="225"/>
    </location>
</feature>
<feature type="transmembrane region" description="Helical" evidence="1">
    <location>
        <begin position="109"/>
        <end position="133"/>
    </location>
</feature>
<evidence type="ECO:0008006" key="4">
    <source>
        <dbReference type="Google" id="ProtNLM"/>
    </source>
</evidence>
<feature type="transmembrane region" description="Helical" evidence="1">
    <location>
        <begin position="275"/>
        <end position="300"/>
    </location>
</feature>
<evidence type="ECO:0000313" key="3">
    <source>
        <dbReference type="Proteomes" id="UP000502118"/>
    </source>
</evidence>
<gene>
    <name evidence="2" type="ORF">HLA92_00010</name>
</gene>
<feature type="transmembrane region" description="Helical" evidence="1">
    <location>
        <begin position="48"/>
        <end position="67"/>
    </location>
</feature>
<dbReference type="KEGG" id="mmio:HLA92_00010"/>
<keyword evidence="1" id="KW-0472">Membrane</keyword>
<reference evidence="2 3" key="1">
    <citation type="submission" date="2020-05" db="EMBL/GenBank/DDBJ databases">
        <title>Novel Mycoplasma species detected in Mirounga angustirostris (northern elephant seal) from the USA.</title>
        <authorList>
            <person name="Volokhov D.V."/>
        </authorList>
    </citation>
    <scope>NUCLEOTIDE SEQUENCE [LARGE SCALE GENOMIC DNA]</scope>
    <source>
        <strain evidence="2 3">Mirounga ES2806-NAS</strain>
    </source>
</reference>
<keyword evidence="1" id="KW-1133">Transmembrane helix</keyword>
<feature type="transmembrane region" description="Helical" evidence="1">
    <location>
        <begin position="231"/>
        <end position="250"/>
    </location>
</feature>
<evidence type="ECO:0000313" key="2">
    <source>
        <dbReference type="EMBL" id="QJR43857.1"/>
    </source>
</evidence>
<name>A0A6M4JCQ4_9MOLU</name>
<dbReference type="NCBIfam" id="NF046011">
    <property type="entry name" value="MAG4940_fam"/>
    <property type="match status" value="1"/>
</dbReference>
<organism evidence="2 3">
    <name type="scientific">Mycoplasma miroungirhinis</name>
    <dbReference type="NCBI Taxonomy" id="754516"/>
    <lineage>
        <taxon>Bacteria</taxon>
        <taxon>Bacillati</taxon>
        <taxon>Mycoplasmatota</taxon>
        <taxon>Mollicutes</taxon>
        <taxon>Mycoplasmataceae</taxon>
        <taxon>Mycoplasma</taxon>
    </lineage>
</organism>
<keyword evidence="3" id="KW-1185">Reference proteome</keyword>
<dbReference type="Proteomes" id="UP000502118">
    <property type="component" value="Chromosome"/>
</dbReference>
<feature type="transmembrane region" description="Helical" evidence="1">
    <location>
        <begin position="16"/>
        <end position="36"/>
    </location>
</feature>
<evidence type="ECO:0000256" key="1">
    <source>
        <dbReference type="SAM" id="Phobius"/>
    </source>
</evidence>
<dbReference type="EMBL" id="CP053097">
    <property type="protein sequence ID" value="QJR43857.1"/>
    <property type="molecule type" value="Genomic_DNA"/>
</dbReference>